<dbReference type="InterPro" id="IPR036987">
    <property type="entry name" value="SRA-YDG_sf"/>
</dbReference>
<evidence type="ECO:0000256" key="2">
    <source>
        <dbReference type="ARBA" id="ARBA00023242"/>
    </source>
</evidence>
<dbReference type="Gene3D" id="2.30.280.10">
    <property type="entry name" value="SRA-YDG"/>
    <property type="match status" value="1"/>
</dbReference>
<keyword evidence="7" id="KW-1185">Reference proteome</keyword>
<accession>A0ABY8TRB0</accession>
<dbReference type="Gene3D" id="2.30.30.140">
    <property type="match status" value="1"/>
</dbReference>
<organism evidence="6 7">
    <name type="scientific">Tetradesmus obliquus</name>
    <name type="common">Green alga</name>
    <name type="synonym">Acutodesmus obliquus</name>
    <dbReference type="NCBI Taxonomy" id="3088"/>
    <lineage>
        <taxon>Eukaryota</taxon>
        <taxon>Viridiplantae</taxon>
        <taxon>Chlorophyta</taxon>
        <taxon>core chlorophytes</taxon>
        <taxon>Chlorophyceae</taxon>
        <taxon>CS clade</taxon>
        <taxon>Sphaeropleales</taxon>
        <taxon>Scenedesmaceae</taxon>
        <taxon>Tetradesmus</taxon>
    </lineage>
</organism>
<dbReference type="Pfam" id="PF02182">
    <property type="entry name" value="SAD_SRA"/>
    <property type="match status" value="1"/>
</dbReference>
<dbReference type="Proteomes" id="UP001244341">
    <property type="component" value="Chromosome 3b"/>
</dbReference>
<comment type="subcellular location">
    <subcellularLocation>
        <location evidence="1">Chromosome</location>
    </subcellularLocation>
</comment>
<name>A0ABY8TRB0_TETOB</name>
<dbReference type="SMART" id="SM00317">
    <property type="entry name" value="SET"/>
    <property type="match status" value="1"/>
</dbReference>
<dbReference type="InterPro" id="IPR046341">
    <property type="entry name" value="SET_dom_sf"/>
</dbReference>
<feature type="region of interest" description="Disordered" evidence="3">
    <location>
        <begin position="716"/>
        <end position="748"/>
    </location>
</feature>
<dbReference type="InterPro" id="IPR047365">
    <property type="entry name" value="Tudor_AtPTM-like"/>
</dbReference>
<feature type="domain" description="YDG" evidence="5">
    <location>
        <begin position="378"/>
        <end position="543"/>
    </location>
</feature>
<evidence type="ECO:0000259" key="4">
    <source>
        <dbReference type="SMART" id="SM00317"/>
    </source>
</evidence>
<feature type="domain" description="SET" evidence="4">
    <location>
        <begin position="854"/>
        <end position="1010"/>
    </location>
</feature>
<dbReference type="EMBL" id="CP126210">
    <property type="protein sequence ID" value="WIA11404.1"/>
    <property type="molecule type" value="Genomic_DNA"/>
</dbReference>
<proteinExistence type="predicted"/>
<dbReference type="Pfam" id="PF00856">
    <property type="entry name" value="SET"/>
    <property type="match status" value="1"/>
</dbReference>
<dbReference type="SUPFAM" id="SSF82199">
    <property type="entry name" value="SET domain"/>
    <property type="match status" value="1"/>
</dbReference>
<dbReference type="PANTHER" id="PTHR45660">
    <property type="entry name" value="HISTONE-LYSINE N-METHYLTRANSFERASE SETMAR"/>
    <property type="match status" value="1"/>
</dbReference>
<sequence>MDTGSLARPLKLAAIGAKVKKQFHSETEVGLAWFNGTVTKYDPRRQLYWITYEDDDQEEMAWAELKKHLQQLPSGNAVAHDSADQQRQAKQQVAAAKASGGTAAAAPSSKSAVNPIDELTFEPARVLARAHFAALAAFLQRVQAEAAAGPAAAAAAAAAAGAAAGEVVLAKGNGKQQVPLWAVQDEAVKVHKGDVLKALQANAVDFERGKEPWRRFAAAAAAVAGSSGSSSTNGSATADAAAAAAAAAALAGCVLFVADQPFADADAALANAVKAARGEFQRENRLAYVTEAERVRQRRAEREAHLAAAANNAAVNGQHEAHLAAAANNAADNNQQEAGTAAAAAIQKNPSARPDRVAESLILQSGRAVNRWGKHKDIRDTFGHLPGIPINHTFGLRSEALVLGAHKSPMAGIACAKLPPLEVGGVVYRKVPAATSIVMSGCYEDDHDAASDIVKYTGEGGNDLLGNKKQVKDQVLERGNRALLANIALGLPVRLFRRNDDRGSATSSVLFYDGLYDVVSWVKTRGKEGKVVYIYGLRRRAGQAASLSKPIERFKGVGTAKRAGDHVQNREHLICTDVSKGREATPIVAVNEVNRELPPGLSLEEDAKWIVECKKATDGPLLPSSQGSFRYITENEYEEGVDPPRPPVVVEEGSAEAVAAMAAELAAEAVEAATAAEAAGDGTAAAQGAAAAAEAAAQVQAAAAAVDGAAAAAAGADSMEAEDATQQQQDEQQQHGGSRQLRERSAAAAPSAGAIAAGAVSIDPSGTGGRPVGCQCWFTKDIVVKKPGEAPHELLKRLNYGHLPYESRVQAGSDKGPQLPMSRDICPVIFECGDWTGCSDPACDQRQAQRGVHYKLELFMTAGKGWGMRSWQAIKAGSLVCVMHGRITRAEAVGDEGSGYESSSYFFDMTPRTWRSLLTEGVEPVPQLARRCAQEQRCNREWSARYVLCAKEQGGVARFINHSCEPNLYVQPLCVGHTDTDMVAIGLFALENIPKFTELSYDYGSSYIEENLGGVCLCGTDACKYKPQQTPQEQQEQVQEQVEQQQQ</sequence>
<dbReference type="InterPro" id="IPR051357">
    <property type="entry name" value="H3K9_HMTase_SUVAR3-9"/>
</dbReference>
<dbReference type="InterPro" id="IPR001214">
    <property type="entry name" value="SET_dom"/>
</dbReference>
<feature type="compositionally biased region" description="Low complexity" evidence="3">
    <location>
        <begin position="716"/>
        <end position="731"/>
    </location>
</feature>
<dbReference type="InterPro" id="IPR015947">
    <property type="entry name" value="PUA-like_sf"/>
</dbReference>
<dbReference type="CDD" id="cd20401">
    <property type="entry name" value="Tudor_AtPTM-like"/>
    <property type="match status" value="1"/>
</dbReference>
<dbReference type="Gene3D" id="2.170.270.10">
    <property type="entry name" value="SET domain"/>
    <property type="match status" value="1"/>
</dbReference>
<evidence type="ECO:0008006" key="8">
    <source>
        <dbReference type="Google" id="ProtNLM"/>
    </source>
</evidence>
<evidence type="ECO:0000313" key="7">
    <source>
        <dbReference type="Proteomes" id="UP001244341"/>
    </source>
</evidence>
<dbReference type="PANTHER" id="PTHR45660:SF13">
    <property type="entry name" value="HISTONE-LYSINE N-METHYLTRANSFERASE SETMAR"/>
    <property type="match status" value="1"/>
</dbReference>
<dbReference type="Pfam" id="PF21743">
    <property type="entry name" value="PTM_DIR17_Tudor"/>
    <property type="match status" value="1"/>
</dbReference>
<dbReference type="InterPro" id="IPR003105">
    <property type="entry name" value="SRA_YDG"/>
</dbReference>
<gene>
    <name evidence="6" type="ORF">OEZ85_011522</name>
</gene>
<evidence type="ECO:0000313" key="6">
    <source>
        <dbReference type="EMBL" id="WIA11404.1"/>
    </source>
</evidence>
<evidence type="ECO:0000256" key="1">
    <source>
        <dbReference type="ARBA" id="ARBA00004286"/>
    </source>
</evidence>
<dbReference type="SUPFAM" id="SSF88697">
    <property type="entry name" value="PUA domain-like"/>
    <property type="match status" value="1"/>
</dbReference>
<evidence type="ECO:0000259" key="5">
    <source>
        <dbReference type="SMART" id="SM00466"/>
    </source>
</evidence>
<protein>
    <recommendedName>
        <fullName evidence="8">SET domain-containing protein</fullName>
    </recommendedName>
</protein>
<evidence type="ECO:0000256" key="3">
    <source>
        <dbReference type="SAM" id="MobiDB-lite"/>
    </source>
</evidence>
<reference evidence="6 7" key="1">
    <citation type="submission" date="2023-05" db="EMBL/GenBank/DDBJ databases">
        <title>A 100% complete, gapless, phased diploid assembly of the Scenedesmus obliquus UTEX 3031 genome.</title>
        <authorList>
            <person name="Biondi T.C."/>
            <person name="Hanschen E.R."/>
            <person name="Kwon T."/>
            <person name="Eng W."/>
            <person name="Kruse C.P.S."/>
            <person name="Koehler S.I."/>
            <person name="Kunde Y."/>
            <person name="Gleasner C.D."/>
            <person name="You Mak K.T."/>
            <person name="Polle J."/>
            <person name="Hovde B.T."/>
            <person name="Starkenburg S.R."/>
        </authorList>
    </citation>
    <scope>NUCLEOTIDE SEQUENCE [LARGE SCALE GENOMIC DNA]</scope>
    <source>
        <strain evidence="6 7">DOE0152z</strain>
    </source>
</reference>
<keyword evidence="2" id="KW-0539">Nucleus</keyword>
<dbReference type="SMART" id="SM00466">
    <property type="entry name" value="SRA"/>
    <property type="match status" value="1"/>
</dbReference>